<dbReference type="PIRSF" id="PIRSF036421">
    <property type="entry name" value="Tricorn_protease"/>
    <property type="match status" value="1"/>
</dbReference>
<comment type="subcellular location">
    <subcellularLocation>
        <location evidence="1 7">Cytoplasm</location>
    </subcellularLocation>
</comment>
<dbReference type="EMBL" id="JAYFUM010000008">
    <property type="protein sequence ID" value="MEA5139221.1"/>
    <property type="molecule type" value="Genomic_DNA"/>
</dbReference>
<comment type="function">
    <text evidence="7">Degrades oligopeptides.</text>
</comment>
<dbReference type="SMART" id="SM00228">
    <property type="entry name" value="PDZ"/>
    <property type="match status" value="1"/>
</dbReference>
<organism evidence="10 11">
    <name type="scientific">Arcicella rigui</name>
    <dbReference type="NCBI Taxonomy" id="797020"/>
    <lineage>
        <taxon>Bacteria</taxon>
        <taxon>Pseudomonadati</taxon>
        <taxon>Bacteroidota</taxon>
        <taxon>Cytophagia</taxon>
        <taxon>Cytophagales</taxon>
        <taxon>Flectobacillaceae</taxon>
        <taxon>Arcicella</taxon>
    </lineage>
</organism>
<feature type="domain" description="PDZ" evidence="9">
    <location>
        <begin position="747"/>
        <end position="821"/>
    </location>
</feature>
<protein>
    <recommendedName>
        <fullName evidence="7">Tricorn protease homolog</fullName>
        <ecNumber evidence="7">3.4.21.-</ecNumber>
    </recommendedName>
</protein>
<dbReference type="InterPro" id="IPR005151">
    <property type="entry name" value="Tail-specific_protease"/>
</dbReference>
<feature type="signal peptide" evidence="8">
    <location>
        <begin position="1"/>
        <end position="20"/>
    </location>
</feature>
<dbReference type="SUPFAM" id="SSF50156">
    <property type="entry name" value="PDZ domain-like"/>
    <property type="match status" value="1"/>
</dbReference>
<dbReference type="SUPFAM" id="SSF69304">
    <property type="entry name" value="Tricorn protease N-terminal domain"/>
    <property type="match status" value="1"/>
</dbReference>
<dbReference type="PANTHER" id="PTHR43253:SF1">
    <property type="entry name" value="TRICORN PROTEASE HOMOLOG 2-RELATED"/>
    <property type="match status" value="1"/>
</dbReference>
<dbReference type="InterPro" id="IPR012393">
    <property type="entry name" value="Tricorn_protease"/>
</dbReference>
<dbReference type="Pfam" id="PF00595">
    <property type="entry name" value="PDZ"/>
    <property type="match status" value="1"/>
</dbReference>
<accession>A0ABU5Q8Q1</accession>
<dbReference type="Gene3D" id="3.30.750.44">
    <property type="match status" value="1"/>
</dbReference>
<dbReference type="InterPro" id="IPR001478">
    <property type="entry name" value="PDZ"/>
</dbReference>
<dbReference type="Gene3D" id="2.130.10.10">
    <property type="entry name" value="YVTN repeat-like/Quinoprotein amine dehydrogenase"/>
    <property type="match status" value="1"/>
</dbReference>
<comment type="similarity">
    <text evidence="2 7">Belongs to the peptidase S41B family.</text>
</comment>
<dbReference type="PANTHER" id="PTHR43253">
    <property type="entry name" value="TRICORN PROTEASE HOMOLOG 2-RELATED"/>
    <property type="match status" value="1"/>
</dbReference>
<dbReference type="RefSeq" id="WP_323296379.1">
    <property type="nucleotide sequence ID" value="NZ_JAYFUM010000008.1"/>
</dbReference>
<sequence length="1068" mass="122129">MRKILLLGAYLCLCSLSVFAQNQEVFFTSFPTLSPDAQTLVYSFEGDLWKADLATNTSTRLTAMRGFESRAKISPDGKWVAFTGTQYGNPDVYLIPLSGGAIRQLTFHDSFDYVESWSWDSQTLYFGSGAQNDGTVYSININSGTPKRIFPHFFNRIHNVVEHPSSGELFFNDTWESDNQAYRKGYKGAFNPDIQSYNFKTKTYKRYTDYVGKDLWASIDRAGKLYFSSDEGNGNYNLYTLENGKKVALTQFGEAIKRPQVSANGQKVVFEKEYQLYLYDVATKSTQKVSLNAIRNYVLPKEQDYKIAGNINAFDVAGDGKKLAFSSRGVLFVSDLEGKYIAKLPTDAQQRVIEVKWLADNKTLLYSQTNENGYLNLFTIAADGKGVAKQITSDQQNNRNISFNKEKTQAVYLSGKNEVRILDLKTLLSTTIVKEELWAMYNPMPYFSPNSEYVMFTAYRNFEQDIFLFHLADKRLINLTNTGISETSPYWSPDGKYIYFESDRTKPSYPFGGTDSRIYRVPLVKIDAPYKSDKFNDLFKVVEKKEEKKEDNNTAKKVSDKKKNTKTPIKTDTLATVKKEPIVIDFEDILQRFEQISPNFGAAEQPLVYQKDEKTYVLFLSNHEAGKSKLWKTTIEPFANNKTERVEGADVNGIDVVVADGKYYGLVSGNLYKLNMEGNKLDKIDLNFTFRKNLASEFKQMFFEAWAGVEENFYSENFNGVDWVKMRQKYQQYLPQINTRGDLRTLLVDMLGELNASHTGFSTYGDEDDAYFKTVTLNTGIVFDNENPYQVKYVVKKSPADKAGKDIQAGDKLIKVNGDSLDTNQNRDFYFQKPSLDDEISLTFDRNGKIFTTKIHPQSTGAFVRNLYNEWIDQNQKYVDTKANKRIAYVHMSDMGREELEKFLIDMTSEAYNREGLIFDIRNNRGGNVHDLVLNFLAQKPYLKWKYREGQYTIQPNFSPAAKPIVLLINEQSLSDAEMTAQGFKALKLGKIIGTETYRWIIFTSGKGLVDGSFYRLPSWGCYTLEGKDLEKEGVSPDIFVRQSFEDKLNNKDPQLDKAIEEILKDLK</sequence>
<keyword evidence="4 7" id="KW-0645">Protease</keyword>
<dbReference type="SUPFAM" id="SSF82171">
    <property type="entry name" value="DPP6 N-terminal domain-like"/>
    <property type="match status" value="1"/>
</dbReference>
<dbReference type="Pfam" id="PF26549">
    <property type="entry name" value="Tricorn_N"/>
    <property type="match status" value="1"/>
</dbReference>
<evidence type="ECO:0000313" key="11">
    <source>
        <dbReference type="Proteomes" id="UP001302949"/>
    </source>
</evidence>
<evidence type="ECO:0000259" key="9">
    <source>
        <dbReference type="PROSITE" id="PS50106"/>
    </source>
</evidence>
<keyword evidence="8" id="KW-0732">Signal</keyword>
<dbReference type="InterPro" id="IPR029045">
    <property type="entry name" value="ClpP/crotonase-like_dom_sf"/>
</dbReference>
<dbReference type="Gene3D" id="2.120.10.60">
    <property type="entry name" value="Tricorn protease N-terminal domain"/>
    <property type="match status" value="1"/>
</dbReference>
<evidence type="ECO:0000256" key="6">
    <source>
        <dbReference type="ARBA" id="ARBA00022825"/>
    </source>
</evidence>
<evidence type="ECO:0000256" key="2">
    <source>
        <dbReference type="ARBA" id="ARBA00008524"/>
    </source>
</evidence>
<evidence type="ECO:0000256" key="1">
    <source>
        <dbReference type="ARBA" id="ARBA00004496"/>
    </source>
</evidence>
<evidence type="ECO:0000256" key="7">
    <source>
        <dbReference type="PIRNR" id="PIRNR036421"/>
    </source>
</evidence>
<dbReference type="SMART" id="SM00245">
    <property type="entry name" value="TSPc"/>
    <property type="match status" value="1"/>
</dbReference>
<keyword evidence="3 7" id="KW-0963">Cytoplasm</keyword>
<dbReference type="Gene3D" id="2.30.42.10">
    <property type="match status" value="1"/>
</dbReference>
<dbReference type="PROSITE" id="PS50106">
    <property type="entry name" value="PDZ"/>
    <property type="match status" value="1"/>
</dbReference>
<name>A0ABU5Q8Q1_9BACT</name>
<dbReference type="InterPro" id="IPR015943">
    <property type="entry name" value="WD40/YVTN_repeat-like_dom_sf"/>
</dbReference>
<dbReference type="Pfam" id="PF03572">
    <property type="entry name" value="Peptidase_S41"/>
    <property type="match status" value="1"/>
</dbReference>
<dbReference type="Pfam" id="PF26550">
    <property type="entry name" value="Tricorn_2nd"/>
    <property type="match status" value="1"/>
</dbReference>
<dbReference type="EC" id="3.4.21.-" evidence="7"/>
<dbReference type="InterPro" id="IPR028204">
    <property type="entry name" value="Tricorn_C1"/>
</dbReference>
<dbReference type="Proteomes" id="UP001302949">
    <property type="component" value="Unassembled WGS sequence"/>
</dbReference>
<comment type="caution">
    <text evidence="10">The sequence shown here is derived from an EMBL/GenBank/DDBJ whole genome shotgun (WGS) entry which is preliminary data.</text>
</comment>
<evidence type="ECO:0000256" key="5">
    <source>
        <dbReference type="ARBA" id="ARBA00022801"/>
    </source>
</evidence>
<dbReference type="Pfam" id="PF14684">
    <property type="entry name" value="Tricorn_C1"/>
    <property type="match status" value="1"/>
</dbReference>
<evidence type="ECO:0000313" key="10">
    <source>
        <dbReference type="EMBL" id="MEA5139221.1"/>
    </source>
</evidence>
<keyword evidence="5 7" id="KW-0378">Hydrolase</keyword>
<proteinExistence type="inferred from homology"/>
<keyword evidence="11" id="KW-1185">Reference proteome</keyword>
<evidence type="ECO:0000256" key="3">
    <source>
        <dbReference type="ARBA" id="ARBA00022490"/>
    </source>
</evidence>
<keyword evidence="6 7" id="KW-0720">Serine protease</keyword>
<evidence type="ECO:0000256" key="8">
    <source>
        <dbReference type="SAM" id="SignalP"/>
    </source>
</evidence>
<gene>
    <name evidence="10" type="ORF">VB248_08750</name>
</gene>
<dbReference type="CDD" id="cd07562">
    <property type="entry name" value="Peptidase_S41_TRI"/>
    <property type="match status" value="1"/>
</dbReference>
<feature type="chain" id="PRO_5047534585" description="Tricorn protease homolog" evidence="8">
    <location>
        <begin position="21"/>
        <end position="1068"/>
    </location>
</feature>
<dbReference type="Gene3D" id="3.90.226.10">
    <property type="entry name" value="2-enoyl-CoA Hydratase, Chain A, domain 1"/>
    <property type="match status" value="1"/>
</dbReference>
<dbReference type="SUPFAM" id="SSF52096">
    <property type="entry name" value="ClpP/crotonase"/>
    <property type="match status" value="1"/>
</dbReference>
<evidence type="ECO:0000256" key="4">
    <source>
        <dbReference type="ARBA" id="ARBA00022670"/>
    </source>
</evidence>
<reference evidence="10 11" key="1">
    <citation type="submission" date="2023-12" db="EMBL/GenBank/DDBJ databases">
        <title>Novel species of the genus Arcicella isolated from rivers.</title>
        <authorList>
            <person name="Lu H."/>
        </authorList>
    </citation>
    <scope>NUCLEOTIDE SEQUENCE [LARGE SCALE GENOMIC DNA]</scope>
    <source>
        <strain evidence="10 11">KCTC 23307</strain>
    </source>
</reference>
<dbReference type="InterPro" id="IPR036034">
    <property type="entry name" value="PDZ_sf"/>
</dbReference>